<name>L1JM89_GUITC</name>
<feature type="region of interest" description="Disordered" evidence="5">
    <location>
        <begin position="675"/>
        <end position="746"/>
    </location>
</feature>
<feature type="compositionally biased region" description="Basic and acidic residues" evidence="5">
    <location>
        <begin position="226"/>
        <end position="237"/>
    </location>
</feature>
<feature type="compositionally biased region" description="Acidic residues" evidence="5">
    <location>
        <begin position="680"/>
        <end position="694"/>
    </location>
</feature>
<evidence type="ECO:0000313" key="8">
    <source>
        <dbReference type="Proteomes" id="UP000011087"/>
    </source>
</evidence>
<dbReference type="GO" id="GO:0000278">
    <property type="term" value="P:mitotic cell cycle"/>
    <property type="evidence" value="ECO:0007669"/>
    <property type="project" value="TreeGrafter"/>
</dbReference>
<evidence type="ECO:0000256" key="1">
    <source>
        <dbReference type="ARBA" id="ARBA00004496"/>
    </source>
</evidence>
<dbReference type="GO" id="GO:0005516">
    <property type="term" value="F:calmodulin binding"/>
    <property type="evidence" value="ECO:0007669"/>
    <property type="project" value="UniProtKB-KW"/>
</dbReference>
<reference evidence="7" key="3">
    <citation type="submission" date="2015-06" db="UniProtKB">
        <authorList>
            <consortium name="EnsemblProtists"/>
        </authorList>
    </citation>
    <scope>IDENTIFICATION</scope>
</reference>
<feature type="compositionally biased region" description="Basic and acidic residues" evidence="5">
    <location>
        <begin position="252"/>
        <end position="263"/>
    </location>
</feature>
<feature type="compositionally biased region" description="Polar residues" evidence="5">
    <location>
        <begin position="264"/>
        <end position="280"/>
    </location>
</feature>
<dbReference type="EMBL" id="JH992981">
    <property type="protein sequence ID" value="EKX49716.1"/>
    <property type="molecule type" value="Genomic_DNA"/>
</dbReference>
<feature type="region of interest" description="Disordered" evidence="5">
    <location>
        <begin position="1"/>
        <end position="51"/>
    </location>
</feature>
<dbReference type="PROSITE" id="PS50096">
    <property type="entry name" value="IQ"/>
    <property type="match status" value="4"/>
</dbReference>
<dbReference type="PaxDb" id="55529-EKX49716"/>
<dbReference type="AlphaFoldDB" id="L1JM89"/>
<dbReference type="GeneID" id="17306403"/>
<evidence type="ECO:0000313" key="7">
    <source>
        <dbReference type="EnsemblProtists" id="EKX49716"/>
    </source>
</evidence>
<dbReference type="Pfam" id="PF00612">
    <property type="entry name" value="IQ"/>
    <property type="match status" value="2"/>
</dbReference>
<dbReference type="InterPro" id="IPR000048">
    <property type="entry name" value="IQ_motif_EF-hand-BS"/>
</dbReference>
<accession>L1JM89</accession>
<feature type="compositionally biased region" description="Acidic residues" evidence="5">
    <location>
        <begin position="330"/>
        <end position="339"/>
    </location>
</feature>
<dbReference type="OrthoDB" id="10685688at2759"/>
<protein>
    <submittedName>
        <fullName evidence="6 7">Uncharacterized protein</fullName>
    </submittedName>
</protein>
<keyword evidence="8" id="KW-1185">Reference proteome</keyword>
<reference evidence="8" key="2">
    <citation type="submission" date="2012-11" db="EMBL/GenBank/DDBJ databases">
        <authorList>
            <person name="Kuo A."/>
            <person name="Curtis B.A."/>
            <person name="Tanifuji G."/>
            <person name="Burki F."/>
            <person name="Gruber A."/>
            <person name="Irimia M."/>
            <person name="Maruyama S."/>
            <person name="Arias M.C."/>
            <person name="Ball S.G."/>
            <person name="Gile G.H."/>
            <person name="Hirakawa Y."/>
            <person name="Hopkins J.F."/>
            <person name="Rensing S.A."/>
            <person name="Schmutz J."/>
            <person name="Symeonidi A."/>
            <person name="Elias M."/>
            <person name="Eveleigh R.J."/>
            <person name="Herman E.K."/>
            <person name="Klute M.J."/>
            <person name="Nakayama T."/>
            <person name="Obornik M."/>
            <person name="Reyes-Prieto A."/>
            <person name="Armbrust E.V."/>
            <person name="Aves S.J."/>
            <person name="Beiko R.G."/>
            <person name="Coutinho P."/>
            <person name="Dacks J.B."/>
            <person name="Durnford D.G."/>
            <person name="Fast N.M."/>
            <person name="Green B.R."/>
            <person name="Grisdale C."/>
            <person name="Hempe F."/>
            <person name="Henrissat B."/>
            <person name="Hoppner M.P."/>
            <person name="Ishida K.-I."/>
            <person name="Kim E."/>
            <person name="Koreny L."/>
            <person name="Kroth P.G."/>
            <person name="Liu Y."/>
            <person name="Malik S.-B."/>
            <person name="Maier U.G."/>
            <person name="McRose D."/>
            <person name="Mock T."/>
            <person name="Neilson J.A."/>
            <person name="Onodera N.T."/>
            <person name="Poole A.M."/>
            <person name="Pritham E.J."/>
            <person name="Richards T.A."/>
            <person name="Rocap G."/>
            <person name="Roy S.W."/>
            <person name="Sarai C."/>
            <person name="Schaack S."/>
            <person name="Shirato S."/>
            <person name="Slamovits C.H."/>
            <person name="Spencer D.F."/>
            <person name="Suzuki S."/>
            <person name="Worden A.Z."/>
            <person name="Zauner S."/>
            <person name="Barry K."/>
            <person name="Bell C."/>
            <person name="Bharti A.K."/>
            <person name="Crow J.A."/>
            <person name="Grimwood J."/>
            <person name="Kramer R."/>
            <person name="Lindquist E."/>
            <person name="Lucas S."/>
            <person name="Salamov A."/>
            <person name="McFadden G.I."/>
            <person name="Lane C.E."/>
            <person name="Keeling P.J."/>
            <person name="Gray M.W."/>
            <person name="Grigoriev I.V."/>
            <person name="Archibald J.M."/>
        </authorList>
    </citation>
    <scope>NUCLEOTIDE SEQUENCE</scope>
    <source>
        <strain evidence="8">CCMP2712</strain>
    </source>
</reference>
<dbReference type="PANTHER" id="PTHR22706">
    <property type="entry name" value="ASSEMBLY FACTOR FOR SPINDLE MICROTUBULES"/>
    <property type="match status" value="1"/>
</dbReference>
<dbReference type="GO" id="GO:0005737">
    <property type="term" value="C:cytoplasm"/>
    <property type="evidence" value="ECO:0007669"/>
    <property type="project" value="UniProtKB-SubCell"/>
</dbReference>
<gene>
    <name evidence="6" type="ORF">GUITHDRAFT_104680</name>
</gene>
<dbReference type="EnsemblProtists" id="EKX49716">
    <property type="protein sequence ID" value="EKX49716"/>
    <property type="gene ID" value="GUITHDRAFT_104680"/>
</dbReference>
<dbReference type="GO" id="GO:0000922">
    <property type="term" value="C:spindle pole"/>
    <property type="evidence" value="ECO:0007669"/>
    <property type="project" value="TreeGrafter"/>
</dbReference>
<dbReference type="SMART" id="SM00015">
    <property type="entry name" value="IQ"/>
    <property type="match status" value="5"/>
</dbReference>
<dbReference type="RefSeq" id="XP_005836696.1">
    <property type="nucleotide sequence ID" value="XM_005836639.1"/>
</dbReference>
<keyword evidence="4" id="KW-0112">Calmodulin-binding</keyword>
<organism evidence="6">
    <name type="scientific">Guillardia theta (strain CCMP2712)</name>
    <name type="common">Cryptophyte</name>
    <dbReference type="NCBI Taxonomy" id="905079"/>
    <lineage>
        <taxon>Eukaryota</taxon>
        <taxon>Cryptophyceae</taxon>
        <taxon>Pyrenomonadales</taxon>
        <taxon>Geminigeraceae</taxon>
        <taxon>Guillardia</taxon>
    </lineage>
</organism>
<evidence type="ECO:0000256" key="4">
    <source>
        <dbReference type="ARBA" id="ARBA00022860"/>
    </source>
</evidence>
<sequence length="944" mass="109054">MFSQDEDHENQCSIDAETYLDGENKDMFSSSSSDFEEDPGAYRNDQDASGTAVNLQGTGHDIARHLLPSRPGPGHTVYSDWKTEEYDPKLYRLNIIDYFHDVEGRSRPYVEDQEYEGSNIRAQDYWNLKRIARQIKKGFQSTDSNFCRYYQKENLAKIEQLVPSRQVKFEAGARIRRSLSLYAWRYRRRKAAIKIQATYRMHLVKFVVQKERAERRQRNMELNAREELAREREEKKTAASRRKTRGTASRGKTVEMKERKETATSDSAGSIESRAITNKGVTFETMDMEDKDELKHEDAEGMKTEMLSFVSFLTNTGSNLEAEILVLQYEDESEEEGTEQSETSSSSSTDSEDDEYKEELKRIKTLLKQNGMSRVDISPLLALVRRSKEEDAKFSAIEQSKLEMVRTILQADDKMRDKCAAFVQAFWRGKMQRRAFEEERRQQKLQAKLRRDHCMATNIARTFRGHIARRLFRYSLLHAQRNERISRVLENERLVRKVIQEKLAALRRQLSIAVKHVQRVFRGHLGRRRMVAQRRFAWELLLHSAARRIQRMYRDYVDRQWAAYVGKGNLQVLVGSRAAAVMRIRRQRRAGEQGGSYTLKPPLASFYHKDVVNSASNLEDGVPARVLPQQAPLLRIPPSMPASERLRKRWGMKEEAVLDSTARVLSLASAKLESLRDFQGGDDDDDEEEEEQEEEGKPLRNTMGEHASFNVLTGTEAYTGREDVANGRGRRPDEGKQAEEGDKVGADVMEDHGREEEGAAREGQEEVEDGRLLEARRYREEMARGEALFGTELERFHVAPGQAQIMPNYLRLQFRESAERSRRKKLAALGDLEGARQVRKSELARGSILHLARARDEVYTSRGMRKVGGGGLPMWDQVMEDEEEVEDLEAIMGRREKDRQMRWRKLKIGAPSMSQTVKSRELDVLRKGRGSERKEASRLIRTIR</sequence>
<dbReference type="GO" id="GO:0007051">
    <property type="term" value="P:spindle organization"/>
    <property type="evidence" value="ECO:0007669"/>
    <property type="project" value="TreeGrafter"/>
</dbReference>
<dbReference type="Proteomes" id="UP000011087">
    <property type="component" value="Unassembled WGS sequence"/>
</dbReference>
<feature type="region of interest" description="Disordered" evidence="5">
    <location>
        <begin position="330"/>
        <end position="357"/>
    </location>
</feature>
<feature type="compositionally biased region" description="Basic and acidic residues" evidence="5">
    <location>
        <begin position="719"/>
        <end position="746"/>
    </location>
</feature>
<evidence type="ECO:0000256" key="5">
    <source>
        <dbReference type="SAM" id="MobiDB-lite"/>
    </source>
</evidence>
<proteinExistence type="predicted"/>
<reference evidence="6 8" key="1">
    <citation type="journal article" date="2012" name="Nature">
        <title>Algal genomes reveal evolutionary mosaicism and the fate of nucleomorphs.</title>
        <authorList>
            <consortium name="DOE Joint Genome Institute"/>
            <person name="Curtis B.A."/>
            <person name="Tanifuji G."/>
            <person name="Burki F."/>
            <person name="Gruber A."/>
            <person name="Irimia M."/>
            <person name="Maruyama S."/>
            <person name="Arias M.C."/>
            <person name="Ball S.G."/>
            <person name="Gile G.H."/>
            <person name="Hirakawa Y."/>
            <person name="Hopkins J.F."/>
            <person name="Kuo A."/>
            <person name="Rensing S.A."/>
            <person name="Schmutz J."/>
            <person name="Symeonidi A."/>
            <person name="Elias M."/>
            <person name="Eveleigh R.J."/>
            <person name="Herman E.K."/>
            <person name="Klute M.J."/>
            <person name="Nakayama T."/>
            <person name="Obornik M."/>
            <person name="Reyes-Prieto A."/>
            <person name="Armbrust E.V."/>
            <person name="Aves S.J."/>
            <person name="Beiko R.G."/>
            <person name="Coutinho P."/>
            <person name="Dacks J.B."/>
            <person name="Durnford D.G."/>
            <person name="Fast N.M."/>
            <person name="Green B.R."/>
            <person name="Grisdale C.J."/>
            <person name="Hempel F."/>
            <person name="Henrissat B."/>
            <person name="Hoppner M.P."/>
            <person name="Ishida K."/>
            <person name="Kim E."/>
            <person name="Koreny L."/>
            <person name="Kroth P.G."/>
            <person name="Liu Y."/>
            <person name="Malik S.B."/>
            <person name="Maier U.G."/>
            <person name="McRose D."/>
            <person name="Mock T."/>
            <person name="Neilson J.A."/>
            <person name="Onodera N.T."/>
            <person name="Poole A.M."/>
            <person name="Pritham E.J."/>
            <person name="Richards T.A."/>
            <person name="Rocap G."/>
            <person name="Roy S.W."/>
            <person name="Sarai C."/>
            <person name="Schaack S."/>
            <person name="Shirato S."/>
            <person name="Slamovits C.H."/>
            <person name="Spencer D.F."/>
            <person name="Suzuki S."/>
            <person name="Worden A.Z."/>
            <person name="Zauner S."/>
            <person name="Barry K."/>
            <person name="Bell C."/>
            <person name="Bharti A.K."/>
            <person name="Crow J.A."/>
            <person name="Grimwood J."/>
            <person name="Kramer R."/>
            <person name="Lindquist E."/>
            <person name="Lucas S."/>
            <person name="Salamov A."/>
            <person name="McFadden G.I."/>
            <person name="Lane C.E."/>
            <person name="Keeling P.J."/>
            <person name="Gray M.W."/>
            <person name="Grigoriev I.V."/>
            <person name="Archibald J.M."/>
        </authorList>
    </citation>
    <scope>NUCLEOTIDE SEQUENCE</scope>
    <source>
        <strain evidence="6 8">CCMP2712</strain>
    </source>
</reference>
<dbReference type="PANTHER" id="PTHR22706:SF1">
    <property type="entry name" value="ASSEMBLY FACTOR FOR SPINDLE MICROTUBULES"/>
    <property type="match status" value="1"/>
</dbReference>
<keyword evidence="3" id="KW-0677">Repeat</keyword>
<dbReference type="InterPro" id="IPR051185">
    <property type="entry name" value="ASPM"/>
</dbReference>
<feature type="compositionally biased region" description="Low complexity" evidence="5">
    <location>
        <begin position="340"/>
        <end position="349"/>
    </location>
</feature>
<comment type="subcellular location">
    <subcellularLocation>
        <location evidence="1">Cytoplasm</location>
    </subcellularLocation>
</comment>
<evidence type="ECO:0000313" key="6">
    <source>
        <dbReference type="EMBL" id="EKX49716.1"/>
    </source>
</evidence>
<dbReference type="KEGG" id="gtt:GUITHDRAFT_104680"/>
<evidence type="ECO:0000256" key="2">
    <source>
        <dbReference type="ARBA" id="ARBA00022490"/>
    </source>
</evidence>
<evidence type="ECO:0000256" key="3">
    <source>
        <dbReference type="ARBA" id="ARBA00022737"/>
    </source>
</evidence>
<keyword evidence="2" id="KW-0963">Cytoplasm</keyword>
<dbReference type="HOGENOM" id="CLU_311347_0_0_1"/>
<feature type="region of interest" description="Disordered" evidence="5">
    <location>
        <begin position="226"/>
        <end position="295"/>
    </location>
</feature>
<dbReference type="GO" id="GO:0051295">
    <property type="term" value="P:establishment of meiotic spindle localization"/>
    <property type="evidence" value="ECO:0007669"/>
    <property type="project" value="TreeGrafter"/>
</dbReference>